<feature type="binding site" evidence="13">
    <location>
        <position position="277"/>
    </location>
    <ligand>
        <name>L-serine</name>
        <dbReference type="ChEBI" id="CHEBI:33384"/>
    </ligand>
</feature>
<dbReference type="KEGG" id="samy:DB32_002125"/>
<keyword evidence="7 12" id="KW-0067">ATP-binding</keyword>
<dbReference type="CDD" id="cd00770">
    <property type="entry name" value="SerRS_core"/>
    <property type="match status" value="1"/>
</dbReference>
<dbReference type="InterPro" id="IPR006195">
    <property type="entry name" value="aa-tRNA-synth_II"/>
</dbReference>
<evidence type="ECO:0000256" key="13">
    <source>
        <dbReference type="PIRSR" id="PIRSR001529-1"/>
    </source>
</evidence>
<dbReference type="PRINTS" id="PR00981">
    <property type="entry name" value="TRNASYNTHSER"/>
</dbReference>
<comment type="catalytic activity">
    <reaction evidence="11 12">
        <text>tRNA(Ser) + L-serine + ATP = L-seryl-tRNA(Ser) + AMP + diphosphate + H(+)</text>
        <dbReference type="Rhea" id="RHEA:12292"/>
        <dbReference type="Rhea" id="RHEA-COMP:9669"/>
        <dbReference type="Rhea" id="RHEA-COMP:9703"/>
        <dbReference type="ChEBI" id="CHEBI:15378"/>
        <dbReference type="ChEBI" id="CHEBI:30616"/>
        <dbReference type="ChEBI" id="CHEBI:33019"/>
        <dbReference type="ChEBI" id="CHEBI:33384"/>
        <dbReference type="ChEBI" id="CHEBI:78442"/>
        <dbReference type="ChEBI" id="CHEBI:78533"/>
        <dbReference type="ChEBI" id="CHEBI:456215"/>
        <dbReference type="EC" id="6.1.1.11"/>
    </reaction>
</comment>
<evidence type="ECO:0000256" key="15">
    <source>
        <dbReference type="SAM" id="MobiDB-lite"/>
    </source>
</evidence>
<keyword evidence="5 12" id="KW-0436">Ligase</keyword>
<evidence type="ECO:0000256" key="14">
    <source>
        <dbReference type="PIRSR" id="PIRSR001529-2"/>
    </source>
</evidence>
<dbReference type="InterPro" id="IPR002317">
    <property type="entry name" value="Ser-tRNA-ligase_type_1"/>
</dbReference>
<evidence type="ECO:0000256" key="1">
    <source>
        <dbReference type="ARBA" id="ARBA00004496"/>
    </source>
</evidence>
<dbReference type="EMBL" id="CP011125">
    <property type="protein sequence ID" value="AKF04976.1"/>
    <property type="molecule type" value="Genomic_DNA"/>
</dbReference>
<dbReference type="GO" id="GO:0006434">
    <property type="term" value="P:seryl-tRNA aminoacylation"/>
    <property type="evidence" value="ECO:0007669"/>
    <property type="project" value="UniProtKB-UniRule"/>
</dbReference>
<dbReference type="InterPro" id="IPR015866">
    <property type="entry name" value="Ser-tRNA-synth_1_N"/>
</dbReference>
<dbReference type="InterPro" id="IPR002314">
    <property type="entry name" value="aa-tRNA-synt_IIb"/>
</dbReference>
<keyword evidence="6 12" id="KW-0547">Nucleotide-binding</keyword>
<proteinExistence type="inferred from homology"/>
<evidence type="ECO:0000256" key="8">
    <source>
        <dbReference type="ARBA" id="ARBA00022917"/>
    </source>
</evidence>
<feature type="binding site" evidence="13">
    <location>
        <position position="246"/>
    </location>
    <ligand>
        <name>L-serine</name>
        <dbReference type="ChEBI" id="CHEBI:33384"/>
    </ligand>
</feature>
<dbReference type="Pfam" id="PF00587">
    <property type="entry name" value="tRNA-synt_2b"/>
    <property type="match status" value="1"/>
</dbReference>
<dbReference type="AlphaFoldDB" id="A0A0F6YGQ9"/>
<dbReference type="NCBIfam" id="TIGR00414">
    <property type="entry name" value="serS"/>
    <property type="match status" value="1"/>
</dbReference>
<evidence type="ECO:0000256" key="2">
    <source>
        <dbReference type="ARBA" id="ARBA00005045"/>
    </source>
</evidence>
<dbReference type="Proteomes" id="UP000034883">
    <property type="component" value="Chromosome"/>
</dbReference>
<feature type="binding site" evidence="12">
    <location>
        <begin position="246"/>
        <end position="248"/>
    </location>
    <ligand>
        <name>L-serine</name>
        <dbReference type="ChEBI" id="CHEBI:33384"/>
    </ligand>
</feature>
<evidence type="ECO:0000256" key="5">
    <source>
        <dbReference type="ARBA" id="ARBA00022598"/>
    </source>
</evidence>
<accession>A0A0F6YGQ9</accession>
<evidence type="ECO:0000256" key="12">
    <source>
        <dbReference type="HAMAP-Rule" id="MF_00176"/>
    </source>
</evidence>
<dbReference type="Gene3D" id="1.10.287.40">
    <property type="entry name" value="Serine-tRNA synthetase, tRNA binding domain"/>
    <property type="match status" value="1"/>
</dbReference>
<reference evidence="17 18" key="1">
    <citation type="submission" date="2015-03" db="EMBL/GenBank/DDBJ databases">
        <title>Genome assembly of Sandaracinus amylolyticus DSM 53668.</title>
        <authorList>
            <person name="Sharma G."/>
            <person name="Subramanian S."/>
        </authorList>
    </citation>
    <scope>NUCLEOTIDE SEQUENCE [LARGE SCALE GENOMIC DNA]</scope>
    <source>
        <strain evidence="17 18">DSM 53668</strain>
    </source>
</reference>
<protein>
    <recommendedName>
        <fullName evidence="12">Serine--tRNA ligase</fullName>
        <ecNumber evidence="12">6.1.1.11</ecNumber>
    </recommendedName>
    <alternativeName>
        <fullName evidence="12">Seryl-tRNA synthetase</fullName>
        <shortName evidence="12">SerRS</shortName>
    </alternativeName>
    <alternativeName>
        <fullName evidence="12">Seryl-tRNA(Ser/Sec) synthetase</fullName>
    </alternativeName>
</protein>
<feature type="binding site" evidence="12 14">
    <location>
        <begin position="364"/>
        <end position="367"/>
    </location>
    <ligand>
        <name>ATP</name>
        <dbReference type="ChEBI" id="CHEBI:30616"/>
    </ligand>
</feature>
<sequence>MDLRWVTENLEDARAMLARRGPAAAATLDRIAALAPRRRQAITDLERARAERNDTSAAMAKLDKKSPEFAQQRDAMRALGDRIKELESETKRIEGELEELLLEVPNVPHETTPDGTDETANVVVHTWGEKPRFDGFAPKDHHDIGVGLRILDFERAAKISGARFTVLVGAGARLERALLQLMMDLHANEHGYTEMWPPALILTSAMRGTGQLPKFQADMFRTQRAELGAEASPEEREANVLWLAPTAEVPVTNYHGDEIFEPGELPRAYCAYTACFRAEAGTYGKDTRGLIRQHQFDKVELVRFCNANDGLDQLEQLRRHAERVLEVLGLHYRTVALCAGDMGFGSRKTYDLEVWLPGQNAYREISSCSWFGDFQARRAKIRYRQEPKGKPQLAHTLNGSGLAIGRTLVAILEQNQQADGSVVVPEALRPYMGGLERITSRV</sequence>
<evidence type="ECO:0000256" key="3">
    <source>
        <dbReference type="ARBA" id="ARBA00010728"/>
    </source>
</evidence>
<dbReference type="EC" id="6.1.1.11" evidence="12"/>
<dbReference type="PIRSF" id="PIRSF001529">
    <property type="entry name" value="Ser-tRNA-synth_IIa"/>
    <property type="match status" value="1"/>
</dbReference>
<evidence type="ECO:0000313" key="18">
    <source>
        <dbReference type="Proteomes" id="UP000034883"/>
    </source>
</evidence>
<comment type="subcellular location">
    <subcellularLocation>
        <location evidence="1 12">Cytoplasm</location>
    </subcellularLocation>
</comment>
<evidence type="ECO:0000313" key="17">
    <source>
        <dbReference type="EMBL" id="AKF04976.1"/>
    </source>
</evidence>
<dbReference type="GO" id="GO:0005524">
    <property type="term" value="F:ATP binding"/>
    <property type="evidence" value="ECO:0007669"/>
    <property type="project" value="UniProtKB-UniRule"/>
</dbReference>
<dbReference type="SUPFAM" id="SSF46589">
    <property type="entry name" value="tRNA-binding arm"/>
    <property type="match status" value="1"/>
</dbReference>
<comment type="pathway">
    <text evidence="2 12">Aminoacyl-tRNA biosynthesis; selenocysteinyl-tRNA(Sec) biosynthesis; L-seryl-tRNA(Sec) from L-serine and tRNA(Sec): step 1/1.</text>
</comment>
<feature type="binding site" evidence="12 13">
    <location>
        <position position="300"/>
    </location>
    <ligand>
        <name>L-serine</name>
        <dbReference type="ChEBI" id="CHEBI:33384"/>
    </ligand>
</feature>
<dbReference type="Pfam" id="PF02403">
    <property type="entry name" value="Seryl_tRNA_N"/>
    <property type="match status" value="1"/>
</dbReference>
<evidence type="ECO:0000256" key="6">
    <source>
        <dbReference type="ARBA" id="ARBA00022741"/>
    </source>
</evidence>
<feature type="binding site" evidence="12">
    <location>
        <position position="400"/>
    </location>
    <ligand>
        <name>L-serine</name>
        <dbReference type="ChEBI" id="CHEBI:33384"/>
    </ligand>
</feature>
<keyword evidence="4 12" id="KW-0963">Cytoplasm</keyword>
<evidence type="ECO:0000256" key="7">
    <source>
        <dbReference type="ARBA" id="ARBA00022840"/>
    </source>
</evidence>
<dbReference type="InterPro" id="IPR033729">
    <property type="entry name" value="SerRS_core"/>
</dbReference>
<evidence type="ECO:0000256" key="9">
    <source>
        <dbReference type="ARBA" id="ARBA00023146"/>
    </source>
</evidence>
<keyword evidence="9 12" id="KW-0030">Aminoacyl-tRNA synthetase</keyword>
<feature type="binding site" evidence="13">
    <location>
        <position position="398"/>
    </location>
    <ligand>
        <name>L-serine</name>
        <dbReference type="ChEBI" id="CHEBI:33384"/>
    </ligand>
</feature>
<dbReference type="InterPro" id="IPR042103">
    <property type="entry name" value="SerRS_1_N_sf"/>
</dbReference>
<comment type="domain">
    <text evidence="12">Consists of two distinct domains, a catalytic core and a N-terminal extension that is involved in tRNA binding.</text>
</comment>
<gene>
    <name evidence="12" type="primary">serS</name>
    <name evidence="17" type="ORF">DB32_002125</name>
</gene>
<feature type="binding site" evidence="12 14">
    <location>
        <begin position="277"/>
        <end position="279"/>
    </location>
    <ligand>
        <name>ATP</name>
        <dbReference type="ChEBI" id="CHEBI:30616"/>
    </ligand>
</feature>
<dbReference type="PANTHER" id="PTHR43697:SF1">
    <property type="entry name" value="SERINE--TRNA LIGASE"/>
    <property type="match status" value="1"/>
</dbReference>
<dbReference type="PANTHER" id="PTHR43697">
    <property type="entry name" value="SERYL-TRNA SYNTHETASE"/>
    <property type="match status" value="1"/>
</dbReference>
<keyword evidence="8 12" id="KW-0648">Protein biosynthesis</keyword>
<name>A0A0F6YGQ9_9BACT</name>
<feature type="region of interest" description="Disordered" evidence="15">
    <location>
        <begin position="49"/>
        <end position="70"/>
    </location>
</feature>
<dbReference type="SUPFAM" id="SSF55681">
    <property type="entry name" value="Class II aaRS and biotin synthetases"/>
    <property type="match status" value="1"/>
</dbReference>
<dbReference type="GO" id="GO:0016260">
    <property type="term" value="P:selenocysteine biosynthetic process"/>
    <property type="evidence" value="ECO:0007669"/>
    <property type="project" value="UniProtKB-UniRule"/>
</dbReference>
<feature type="domain" description="Aminoacyl-transfer RNA synthetases class-II family profile" evidence="16">
    <location>
        <begin position="170"/>
        <end position="425"/>
    </location>
</feature>
<comment type="function">
    <text evidence="12">Catalyzes the attachment of serine to tRNA(Ser). Is also able to aminoacylate tRNA(Sec) with serine, to form the misacylated tRNA L-seryl-tRNA(Sec), which will be further converted into selenocysteinyl-tRNA(Sec).</text>
</comment>
<dbReference type="GO" id="GO:0004828">
    <property type="term" value="F:serine-tRNA ligase activity"/>
    <property type="evidence" value="ECO:0007669"/>
    <property type="project" value="UniProtKB-UniRule"/>
</dbReference>
<dbReference type="PROSITE" id="PS50862">
    <property type="entry name" value="AA_TRNA_LIGASE_II"/>
    <property type="match status" value="1"/>
</dbReference>
<dbReference type="HAMAP" id="MF_00176">
    <property type="entry name" value="Ser_tRNA_synth_type1"/>
    <property type="match status" value="1"/>
</dbReference>
<dbReference type="InterPro" id="IPR045864">
    <property type="entry name" value="aa-tRNA-synth_II/BPL/LPL"/>
</dbReference>
<dbReference type="InterPro" id="IPR010978">
    <property type="entry name" value="tRNA-bd_arm"/>
</dbReference>
<dbReference type="STRING" id="927083.DB32_002125"/>
<comment type="subunit">
    <text evidence="12">Homodimer. The tRNA molecule binds across the dimer.</text>
</comment>
<evidence type="ECO:0000256" key="10">
    <source>
        <dbReference type="ARBA" id="ARBA00047929"/>
    </source>
</evidence>
<evidence type="ECO:0000259" key="16">
    <source>
        <dbReference type="PROSITE" id="PS50862"/>
    </source>
</evidence>
<keyword evidence="18" id="KW-1185">Reference proteome</keyword>
<organism evidence="17 18">
    <name type="scientific">Sandaracinus amylolyticus</name>
    <dbReference type="NCBI Taxonomy" id="927083"/>
    <lineage>
        <taxon>Bacteria</taxon>
        <taxon>Pseudomonadati</taxon>
        <taxon>Myxococcota</taxon>
        <taxon>Polyangia</taxon>
        <taxon>Polyangiales</taxon>
        <taxon>Sandaracinaceae</taxon>
        <taxon>Sandaracinus</taxon>
    </lineage>
</organism>
<evidence type="ECO:0000256" key="11">
    <source>
        <dbReference type="ARBA" id="ARBA00048823"/>
    </source>
</evidence>
<comment type="similarity">
    <text evidence="3 12">Belongs to the class-II aminoacyl-tRNA synthetase family. Type-1 seryl-tRNA synthetase subfamily.</text>
</comment>
<dbReference type="GO" id="GO:0005737">
    <property type="term" value="C:cytoplasm"/>
    <property type="evidence" value="ECO:0007669"/>
    <property type="project" value="UniProtKB-SubCell"/>
</dbReference>
<evidence type="ECO:0000256" key="4">
    <source>
        <dbReference type="ARBA" id="ARBA00022490"/>
    </source>
</evidence>
<dbReference type="Gene3D" id="3.30.930.10">
    <property type="entry name" value="Bira Bifunctional Protein, Domain 2"/>
    <property type="match status" value="1"/>
</dbReference>
<dbReference type="UniPathway" id="UPA00906">
    <property type="reaction ID" value="UER00895"/>
</dbReference>
<comment type="caution">
    <text evidence="12">Lacks conserved residue(s) required for the propagation of feature annotation.</text>
</comment>
<comment type="catalytic activity">
    <reaction evidence="10 12">
        <text>tRNA(Sec) + L-serine + ATP = L-seryl-tRNA(Sec) + AMP + diphosphate + H(+)</text>
        <dbReference type="Rhea" id="RHEA:42580"/>
        <dbReference type="Rhea" id="RHEA-COMP:9742"/>
        <dbReference type="Rhea" id="RHEA-COMP:10128"/>
        <dbReference type="ChEBI" id="CHEBI:15378"/>
        <dbReference type="ChEBI" id="CHEBI:30616"/>
        <dbReference type="ChEBI" id="CHEBI:33019"/>
        <dbReference type="ChEBI" id="CHEBI:33384"/>
        <dbReference type="ChEBI" id="CHEBI:78442"/>
        <dbReference type="ChEBI" id="CHEBI:78533"/>
        <dbReference type="ChEBI" id="CHEBI:456215"/>
        <dbReference type="EC" id="6.1.1.11"/>
    </reaction>
</comment>